<comment type="caution">
    <text evidence="1">The sequence shown here is derived from an EMBL/GenBank/DDBJ whole genome shotgun (WGS) entry which is preliminary data.</text>
</comment>
<proteinExistence type="predicted"/>
<dbReference type="VEuPathDB" id="VectorBase:LDEU011035"/>
<organism evidence="1 2">
    <name type="scientific">Leptotrombidium deliense</name>
    <dbReference type="NCBI Taxonomy" id="299467"/>
    <lineage>
        <taxon>Eukaryota</taxon>
        <taxon>Metazoa</taxon>
        <taxon>Ecdysozoa</taxon>
        <taxon>Arthropoda</taxon>
        <taxon>Chelicerata</taxon>
        <taxon>Arachnida</taxon>
        <taxon>Acari</taxon>
        <taxon>Acariformes</taxon>
        <taxon>Trombidiformes</taxon>
        <taxon>Prostigmata</taxon>
        <taxon>Anystina</taxon>
        <taxon>Parasitengona</taxon>
        <taxon>Trombiculoidea</taxon>
        <taxon>Trombiculidae</taxon>
        <taxon>Leptotrombidium</taxon>
    </lineage>
</organism>
<name>A0A443S0F1_9ACAR</name>
<dbReference type="AlphaFoldDB" id="A0A443S0F1"/>
<dbReference type="Gene3D" id="2.40.70.10">
    <property type="entry name" value="Acid Proteases"/>
    <property type="match status" value="1"/>
</dbReference>
<feature type="non-terminal residue" evidence="1">
    <location>
        <position position="438"/>
    </location>
</feature>
<protein>
    <recommendedName>
        <fullName evidence="3">Peptidase A2 domain-containing protein</fullName>
    </recommendedName>
</protein>
<dbReference type="Proteomes" id="UP000288716">
    <property type="component" value="Unassembled WGS sequence"/>
</dbReference>
<sequence>MNNQAANPQPEVIKFDGKAEYPTINAWCALFEDEVSNIQPAAGQIRHMRKCLQSVALEFYTTDILPDINVNSKDPNGAPMTLPEALRRMRNRFDRDVVSPLLAAQHLKQENKTIREYYEAKMVFLHKLSLADTHLVDQLTDGVNKELRNSLVCANIRSPSEWLQVASRLEVINKPLKDSQSPFKPKEYKQKTHCSVDHCETFKHFTGSRESERFRRNDNRNRRQQKILPKTPCKFCKAKGKELFHWHNECINRDPQPCSTQQSTQSPKQAVSNAVNHTVKITIPDEFIFFTTKVNKTRVSALMDTASTVNIINAQFAKQTGCKIIRKQTPIQLAGNKECVSPGLAIFDLTVDRVTKQISALCLPDFQYSILIGVNIREHFPFNISLKNLTVSLPKDEFVKQVLTANVDTMINRQPVNKELEKLLQEYIDVFDTKNEPV</sequence>
<evidence type="ECO:0008006" key="3">
    <source>
        <dbReference type="Google" id="ProtNLM"/>
    </source>
</evidence>
<dbReference type="InterPro" id="IPR021109">
    <property type="entry name" value="Peptidase_aspartic_dom_sf"/>
</dbReference>
<evidence type="ECO:0000313" key="1">
    <source>
        <dbReference type="EMBL" id="RWS21005.1"/>
    </source>
</evidence>
<reference evidence="1 2" key="1">
    <citation type="journal article" date="2018" name="Gigascience">
        <title>Genomes of trombidid mites reveal novel predicted allergens and laterally-transferred genes associated with secondary metabolism.</title>
        <authorList>
            <person name="Dong X."/>
            <person name="Chaisiri K."/>
            <person name="Xia D."/>
            <person name="Armstrong S.D."/>
            <person name="Fang Y."/>
            <person name="Donnelly M.J."/>
            <person name="Kadowaki T."/>
            <person name="McGarry J.W."/>
            <person name="Darby A.C."/>
            <person name="Makepeace B.L."/>
        </authorList>
    </citation>
    <scope>NUCLEOTIDE SEQUENCE [LARGE SCALE GENOMIC DNA]</scope>
    <source>
        <strain evidence="1">UoL-UT</strain>
    </source>
</reference>
<dbReference type="OrthoDB" id="6525599at2759"/>
<dbReference type="CDD" id="cd00303">
    <property type="entry name" value="retropepsin_like"/>
    <property type="match status" value="1"/>
</dbReference>
<gene>
    <name evidence="1" type="ORF">B4U80_11959</name>
</gene>
<dbReference type="STRING" id="299467.A0A443S0F1"/>
<keyword evidence="2" id="KW-1185">Reference proteome</keyword>
<dbReference type="EMBL" id="NCKV01014152">
    <property type="protein sequence ID" value="RWS21005.1"/>
    <property type="molecule type" value="Genomic_DNA"/>
</dbReference>
<dbReference type="SUPFAM" id="SSF50630">
    <property type="entry name" value="Acid proteases"/>
    <property type="match status" value="1"/>
</dbReference>
<evidence type="ECO:0000313" key="2">
    <source>
        <dbReference type="Proteomes" id="UP000288716"/>
    </source>
</evidence>
<accession>A0A443S0F1</accession>